<evidence type="ECO:0000313" key="3">
    <source>
        <dbReference type="Proteomes" id="UP000078541"/>
    </source>
</evidence>
<gene>
    <name evidence="2" type="ORF">ALC56_08319</name>
</gene>
<sequence length="181" mass="20041">YFAGPCGNGCWERARSARQQEREREREREKSRPFSYSPIYASSASPLHNHRAFRDIETRTFRAHLEKTLAGKIFPGICSFGVACARFCSGPTTTGACEPPGPTWGWIVLLDNASVIVEVEGGGGAGGRQREVEGGEPGEEETTKKKKKKPNYFLVIRIFVIQTIEVMVESLDLPSALEGYN</sequence>
<proteinExistence type="predicted"/>
<protein>
    <submittedName>
        <fullName evidence="2">Uncharacterized protein</fullName>
    </submittedName>
</protein>
<name>A0A195FAM4_9HYME</name>
<dbReference type="EMBL" id="KQ981720">
    <property type="protein sequence ID" value="KYN37262.1"/>
    <property type="molecule type" value="Genomic_DNA"/>
</dbReference>
<feature type="region of interest" description="Disordered" evidence="1">
    <location>
        <begin position="122"/>
        <end position="145"/>
    </location>
</feature>
<dbReference type="AlphaFoldDB" id="A0A195FAM4"/>
<evidence type="ECO:0000313" key="2">
    <source>
        <dbReference type="EMBL" id="KYN37262.1"/>
    </source>
</evidence>
<accession>A0A195FAM4</accession>
<organism evidence="2 3">
    <name type="scientific">Trachymyrmex septentrionalis</name>
    <dbReference type="NCBI Taxonomy" id="34720"/>
    <lineage>
        <taxon>Eukaryota</taxon>
        <taxon>Metazoa</taxon>
        <taxon>Ecdysozoa</taxon>
        <taxon>Arthropoda</taxon>
        <taxon>Hexapoda</taxon>
        <taxon>Insecta</taxon>
        <taxon>Pterygota</taxon>
        <taxon>Neoptera</taxon>
        <taxon>Endopterygota</taxon>
        <taxon>Hymenoptera</taxon>
        <taxon>Apocrita</taxon>
        <taxon>Aculeata</taxon>
        <taxon>Formicoidea</taxon>
        <taxon>Formicidae</taxon>
        <taxon>Myrmicinae</taxon>
        <taxon>Trachymyrmex</taxon>
    </lineage>
</organism>
<dbReference type="Proteomes" id="UP000078541">
    <property type="component" value="Unassembled WGS sequence"/>
</dbReference>
<feature type="compositionally biased region" description="Basic and acidic residues" evidence="1">
    <location>
        <begin position="13"/>
        <end position="32"/>
    </location>
</feature>
<feature type="region of interest" description="Disordered" evidence="1">
    <location>
        <begin position="13"/>
        <end position="42"/>
    </location>
</feature>
<evidence type="ECO:0000256" key="1">
    <source>
        <dbReference type="SAM" id="MobiDB-lite"/>
    </source>
</evidence>
<reference evidence="2 3" key="1">
    <citation type="submission" date="2016-03" db="EMBL/GenBank/DDBJ databases">
        <title>Trachymyrmex septentrionalis WGS genome.</title>
        <authorList>
            <person name="Nygaard S."/>
            <person name="Hu H."/>
            <person name="Boomsma J."/>
            <person name="Zhang G."/>
        </authorList>
    </citation>
    <scope>NUCLEOTIDE SEQUENCE [LARGE SCALE GENOMIC DNA]</scope>
    <source>
        <strain evidence="2">Tsep2-gDNA-1</strain>
        <tissue evidence="2">Whole body</tissue>
    </source>
</reference>
<keyword evidence="3" id="KW-1185">Reference proteome</keyword>
<feature type="non-terminal residue" evidence="2">
    <location>
        <position position="1"/>
    </location>
</feature>